<name>A0AA37GFK3_9PEZI</name>
<dbReference type="Gene3D" id="1.10.220.150">
    <property type="entry name" value="Arf GTPase activating protein"/>
    <property type="match status" value="1"/>
</dbReference>
<evidence type="ECO:0000259" key="4">
    <source>
        <dbReference type="PROSITE" id="PS50115"/>
    </source>
</evidence>
<dbReference type="SUPFAM" id="SSF57863">
    <property type="entry name" value="ArfGap/RecO-like zinc finger"/>
    <property type="match status" value="1"/>
</dbReference>
<feature type="compositionally biased region" description="Low complexity" evidence="2">
    <location>
        <begin position="433"/>
        <end position="456"/>
    </location>
</feature>
<dbReference type="PANTHER" id="PTHR45705">
    <property type="entry name" value="FI20236P1"/>
    <property type="match status" value="1"/>
</dbReference>
<evidence type="ECO:0000313" key="6">
    <source>
        <dbReference type="Proteomes" id="UP001055172"/>
    </source>
</evidence>
<evidence type="ECO:0000259" key="3">
    <source>
        <dbReference type="PROSITE" id="PS50030"/>
    </source>
</evidence>
<dbReference type="GO" id="GO:0005096">
    <property type="term" value="F:GTPase activator activity"/>
    <property type="evidence" value="ECO:0007669"/>
    <property type="project" value="InterPro"/>
</dbReference>
<keyword evidence="1" id="KW-0479">Metal-binding</keyword>
<comment type="caution">
    <text evidence="5">The sequence shown here is derived from an EMBL/GenBank/DDBJ whole genome shotgun (WGS) entry which is preliminary data.</text>
</comment>
<dbReference type="Gene3D" id="1.10.8.10">
    <property type="entry name" value="DNA helicase RuvA subunit, C-terminal domain"/>
    <property type="match status" value="1"/>
</dbReference>
<dbReference type="InterPro" id="IPR038508">
    <property type="entry name" value="ArfGAP_dom_sf"/>
</dbReference>
<sequence>MAGVLSKRQQARNEKVLHDLVQSVPGNNFCADCQARNPAWASWSLGVFLCMRCAAIHRKLGTHISKVKSLSMDSWSNEQVENMKKVGNVRSNQIYNSDNKKPPVPVDADEADSAMERFIRTKYVNNNPVPARKQHSGLSDEGVPPPLPPKSGGKFGFRSASDLPNKPSKVFGASVSYEQEDTERKLASLRDMGFSDGQRNAMVLKGVSGNLERAIETLVRLGEPDRRSPSLTGPRESSLRTTRSHANLSTSSGLSAPQQTFSDHPQSPSTASSNNPFDMLPPQPQSSQSTGTLQNKNPYANNPFGAPTQQQQDINQAFGNMSLAPAQPLFPHHTGGLPASQPFAQPQQMYQQSMTPPVPQQQQNYNPMGFNSNMTYPQPIQPQTTGYNPFFTNQTQPQQQQSLGVNTASASGPFANNPFTRSPTRIQSPSLAPQPFANQAQAQEAAQAETAAPQQPSHDPNMSMQTAGSKNPFLANGTTSPVVAPVQGLGMEVGPRKPGVSRESMAFTDMQWTNGRHSPDAFASLSARHM</sequence>
<dbReference type="PANTHER" id="PTHR45705:SF7">
    <property type="entry name" value="ACTIVATING PROTEIN FOR ARF, PUTATIVE (AFU_ORTHOLOGUE AFUA_4G09120)-RELATED"/>
    <property type="match status" value="1"/>
</dbReference>
<feature type="compositionally biased region" description="Polar residues" evidence="2">
    <location>
        <begin position="239"/>
        <end position="276"/>
    </location>
</feature>
<dbReference type="SMART" id="SM00105">
    <property type="entry name" value="ArfGap"/>
    <property type="match status" value="1"/>
</dbReference>
<feature type="compositionally biased region" description="Polar residues" evidence="2">
    <location>
        <begin position="417"/>
        <end position="431"/>
    </location>
</feature>
<dbReference type="EMBL" id="BPPX01000004">
    <property type="protein sequence ID" value="GJC79506.1"/>
    <property type="molecule type" value="Genomic_DNA"/>
</dbReference>
<dbReference type="InterPro" id="IPR015940">
    <property type="entry name" value="UBA"/>
</dbReference>
<reference evidence="5 6" key="1">
    <citation type="submission" date="2021-07" db="EMBL/GenBank/DDBJ databases">
        <title>Genome data of Colletotrichum spaethianum.</title>
        <authorList>
            <person name="Utami Y.D."/>
            <person name="Hiruma K."/>
        </authorList>
    </citation>
    <scope>NUCLEOTIDE SEQUENCE [LARGE SCALE GENOMIC DNA]</scope>
    <source>
        <strain evidence="5 6">MAFF 242679</strain>
    </source>
</reference>
<organism evidence="5 6">
    <name type="scientific">Colletotrichum liriopes</name>
    <dbReference type="NCBI Taxonomy" id="708192"/>
    <lineage>
        <taxon>Eukaryota</taxon>
        <taxon>Fungi</taxon>
        <taxon>Dikarya</taxon>
        <taxon>Ascomycota</taxon>
        <taxon>Pezizomycotina</taxon>
        <taxon>Sordariomycetes</taxon>
        <taxon>Hypocreomycetidae</taxon>
        <taxon>Glomerellales</taxon>
        <taxon>Glomerellaceae</taxon>
        <taxon>Colletotrichum</taxon>
        <taxon>Colletotrichum spaethianum species complex</taxon>
    </lineage>
</organism>
<dbReference type="AlphaFoldDB" id="A0AA37GFK3"/>
<accession>A0AA37GFK3</accession>
<gene>
    <name evidence="5" type="ORF">ColLi_02344</name>
</gene>
<feature type="domain" description="Arf-GAP" evidence="4">
    <location>
        <begin position="14"/>
        <end position="136"/>
    </location>
</feature>
<dbReference type="FunFam" id="1.10.220.150:FF:000026">
    <property type="entry name" value="GTPase activating protein for Arf, putative"/>
    <property type="match status" value="1"/>
</dbReference>
<feature type="region of interest" description="Disordered" evidence="2">
    <location>
        <begin position="220"/>
        <end position="309"/>
    </location>
</feature>
<dbReference type="GO" id="GO:0005737">
    <property type="term" value="C:cytoplasm"/>
    <property type="evidence" value="ECO:0007669"/>
    <property type="project" value="TreeGrafter"/>
</dbReference>
<dbReference type="PROSITE" id="PS50030">
    <property type="entry name" value="UBA"/>
    <property type="match status" value="1"/>
</dbReference>
<keyword evidence="6" id="KW-1185">Reference proteome</keyword>
<dbReference type="SMART" id="SM00165">
    <property type="entry name" value="UBA"/>
    <property type="match status" value="1"/>
</dbReference>
<evidence type="ECO:0000313" key="5">
    <source>
        <dbReference type="EMBL" id="GJC79506.1"/>
    </source>
</evidence>
<dbReference type="GO" id="GO:0008270">
    <property type="term" value="F:zinc ion binding"/>
    <property type="evidence" value="ECO:0007669"/>
    <property type="project" value="UniProtKB-KW"/>
</dbReference>
<dbReference type="Proteomes" id="UP001055172">
    <property type="component" value="Unassembled WGS sequence"/>
</dbReference>
<feature type="domain" description="UBA" evidence="3">
    <location>
        <begin position="179"/>
        <end position="221"/>
    </location>
</feature>
<evidence type="ECO:0000256" key="2">
    <source>
        <dbReference type="SAM" id="MobiDB-lite"/>
    </source>
</evidence>
<dbReference type="InterPro" id="IPR009060">
    <property type="entry name" value="UBA-like_sf"/>
</dbReference>
<dbReference type="InterPro" id="IPR051718">
    <property type="entry name" value="ARF_GTPase-activating"/>
</dbReference>
<keyword evidence="1" id="KW-0863">Zinc-finger</keyword>
<dbReference type="Pfam" id="PF01412">
    <property type="entry name" value="ArfGap"/>
    <property type="match status" value="1"/>
</dbReference>
<feature type="compositionally biased region" description="Low complexity" evidence="2">
    <location>
        <begin position="391"/>
        <end position="401"/>
    </location>
</feature>
<dbReference type="SUPFAM" id="SSF46934">
    <property type="entry name" value="UBA-like"/>
    <property type="match status" value="1"/>
</dbReference>
<dbReference type="InterPro" id="IPR037278">
    <property type="entry name" value="ARFGAP/RecO"/>
</dbReference>
<feature type="region of interest" description="Disordered" evidence="2">
    <location>
        <begin position="391"/>
        <end position="480"/>
    </location>
</feature>
<feature type="region of interest" description="Disordered" evidence="2">
    <location>
        <begin position="127"/>
        <end position="167"/>
    </location>
</feature>
<protein>
    <submittedName>
        <fullName evidence="5">UBA domain-containing protein 3</fullName>
    </submittedName>
</protein>
<feature type="compositionally biased region" description="Polar residues" evidence="2">
    <location>
        <begin position="457"/>
        <end position="469"/>
    </location>
</feature>
<dbReference type="PROSITE" id="PS50115">
    <property type="entry name" value="ARFGAP"/>
    <property type="match status" value="1"/>
</dbReference>
<dbReference type="CDD" id="cd08204">
    <property type="entry name" value="ArfGap"/>
    <property type="match status" value="1"/>
</dbReference>
<dbReference type="InterPro" id="IPR001164">
    <property type="entry name" value="ArfGAP_dom"/>
</dbReference>
<feature type="compositionally biased region" description="Polar residues" evidence="2">
    <location>
        <begin position="285"/>
        <end position="300"/>
    </location>
</feature>
<evidence type="ECO:0000256" key="1">
    <source>
        <dbReference type="PROSITE-ProRule" id="PRU00288"/>
    </source>
</evidence>
<proteinExistence type="predicted"/>
<keyword evidence="1" id="KW-0862">Zinc</keyword>
<dbReference type="PRINTS" id="PR00405">
    <property type="entry name" value="REVINTRACTNG"/>
</dbReference>